<dbReference type="Proteomes" id="UP001165121">
    <property type="component" value="Unassembled WGS sequence"/>
</dbReference>
<evidence type="ECO:0000313" key="2">
    <source>
        <dbReference type="EMBL" id="GMF56111.1"/>
    </source>
</evidence>
<dbReference type="EMBL" id="BSXT01003909">
    <property type="protein sequence ID" value="GMF56111.1"/>
    <property type="molecule type" value="Genomic_DNA"/>
</dbReference>
<name>A0A9W6Y9K6_9STRA</name>
<comment type="caution">
    <text evidence="2">The sequence shown here is derived from an EMBL/GenBank/DDBJ whole genome shotgun (WGS) entry which is preliminary data.</text>
</comment>
<gene>
    <name evidence="2" type="ORF">Pfra01_002375900</name>
</gene>
<sequence>MLHGMLNVMLHGAEYDAAWTVDDGEDEAGETLGAELIADTEDGLNAVEDGDIAADYGAIKSGGDADKDDVESNEDDDDIRRARGHGDDKAPCVVPVCRSADSTTNSAQPREAGKPLESH</sequence>
<proteinExistence type="predicted"/>
<dbReference type="AlphaFoldDB" id="A0A9W6Y9K6"/>
<evidence type="ECO:0000313" key="3">
    <source>
        <dbReference type="Proteomes" id="UP001165121"/>
    </source>
</evidence>
<feature type="compositionally biased region" description="Basic and acidic residues" evidence="1">
    <location>
        <begin position="78"/>
        <end position="90"/>
    </location>
</feature>
<protein>
    <submittedName>
        <fullName evidence="2">Unnamed protein product</fullName>
    </submittedName>
</protein>
<feature type="region of interest" description="Disordered" evidence="1">
    <location>
        <begin position="56"/>
        <end position="119"/>
    </location>
</feature>
<feature type="compositionally biased region" description="Acidic residues" evidence="1">
    <location>
        <begin position="66"/>
        <end position="77"/>
    </location>
</feature>
<accession>A0A9W6Y9K6</accession>
<keyword evidence="3" id="KW-1185">Reference proteome</keyword>
<reference evidence="2" key="1">
    <citation type="submission" date="2023-04" db="EMBL/GenBank/DDBJ databases">
        <title>Phytophthora fragariaefolia NBRC 109709.</title>
        <authorList>
            <person name="Ichikawa N."/>
            <person name="Sato H."/>
            <person name="Tonouchi N."/>
        </authorList>
    </citation>
    <scope>NUCLEOTIDE SEQUENCE</scope>
    <source>
        <strain evidence="2">NBRC 109709</strain>
    </source>
</reference>
<evidence type="ECO:0000256" key="1">
    <source>
        <dbReference type="SAM" id="MobiDB-lite"/>
    </source>
</evidence>
<organism evidence="2 3">
    <name type="scientific">Phytophthora fragariaefolia</name>
    <dbReference type="NCBI Taxonomy" id="1490495"/>
    <lineage>
        <taxon>Eukaryota</taxon>
        <taxon>Sar</taxon>
        <taxon>Stramenopiles</taxon>
        <taxon>Oomycota</taxon>
        <taxon>Peronosporomycetes</taxon>
        <taxon>Peronosporales</taxon>
        <taxon>Peronosporaceae</taxon>
        <taxon>Phytophthora</taxon>
    </lineage>
</organism>